<gene>
    <name evidence="2" type="primary">doc</name>
    <name evidence="2" type="ORF">V7x_40120</name>
</gene>
<protein>
    <submittedName>
        <fullName evidence="2">Toxin Doc</fullName>
    </submittedName>
</protein>
<dbReference type="AlphaFoldDB" id="A0A5C6FPF9"/>
<dbReference type="RefSeq" id="WP_146414968.1">
    <property type="nucleotide sequence ID" value="NZ_SJPZ01000002.1"/>
</dbReference>
<dbReference type="EMBL" id="SJPZ01000002">
    <property type="protein sequence ID" value="TWU62283.1"/>
    <property type="molecule type" value="Genomic_DNA"/>
</dbReference>
<sequence>MPDIDFLNFDDLVYLHHGQLELYGGDPGLRDSTLLESAIAQPQTTFDGKYLHPFPSGMAAAYVFHIVRNHPFLDGNKRAGIVAALVFLDWNRYDVDAPQGEVHAITFAVANGDKEKADVQAWFEKYARPRQ</sequence>
<dbReference type="InterPro" id="IPR003812">
    <property type="entry name" value="Fido"/>
</dbReference>
<dbReference type="InterPro" id="IPR036597">
    <property type="entry name" value="Fido-like_dom_sf"/>
</dbReference>
<name>A0A5C6FPF9_9PLAN</name>
<accession>A0A5C6FPF9</accession>
<dbReference type="InterPro" id="IPR006440">
    <property type="entry name" value="Doc"/>
</dbReference>
<dbReference type="PIRSF" id="PIRSF018297">
    <property type="entry name" value="Doc"/>
    <property type="match status" value="1"/>
</dbReference>
<dbReference type="PANTHER" id="PTHR39426:SF1">
    <property type="entry name" value="HOMOLOGY TO DEATH-ON-CURING PROTEIN OF PHAGE P1"/>
    <property type="match status" value="1"/>
</dbReference>
<reference evidence="2 3" key="1">
    <citation type="submission" date="2019-02" db="EMBL/GenBank/DDBJ databases">
        <title>Deep-cultivation of Planctomycetes and their phenomic and genomic characterization uncovers novel biology.</title>
        <authorList>
            <person name="Wiegand S."/>
            <person name="Jogler M."/>
            <person name="Boedeker C."/>
            <person name="Pinto D."/>
            <person name="Vollmers J."/>
            <person name="Rivas-Marin E."/>
            <person name="Kohn T."/>
            <person name="Peeters S.H."/>
            <person name="Heuer A."/>
            <person name="Rast P."/>
            <person name="Oberbeckmann S."/>
            <person name="Bunk B."/>
            <person name="Jeske O."/>
            <person name="Meyerdierks A."/>
            <person name="Storesund J.E."/>
            <person name="Kallscheuer N."/>
            <person name="Luecker S."/>
            <person name="Lage O.M."/>
            <person name="Pohl T."/>
            <person name="Merkel B.J."/>
            <person name="Hornburger P."/>
            <person name="Mueller R.-W."/>
            <person name="Bruemmer F."/>
            <person name="Labrenz M."/>
            <person name="Spormann A.M."/>
            <person name="Op Den Camp H."/>
            <person name="Overmann J."/>
            <person name="Amann R."/>
            <person name="Jetten M.S.M."/>
            <person name="Mascher T."/>
            <person name="Medema M.H."/>
            <person name="Devos D.P."/>
            <person name="Kaster A.-K."/>
            <person name="Ovreas L."/>
            <person name="Rohde M."/>
            <person name="Galperin M.Y."/>
            <person name="Jogler C."/>
        </authorList>
    </citation>
    <scope>NUCLEOTIDE SEQUENCE [LARGE SCALE GENOMIC DNA]</scope>
    <source>
        <strain evidence="2 3">V7</strain>
    </source>
</reference>
<evidence type="ECO:0000259" key="1">
    <source>
        <dbReference type="PROSITE" id="PS51459"/>
    </source>
</evidence>
<evidence type="ECO:0000313" key="2">
    <source>
        <dbReference type="EMBL" id="TWU62283.1"/>
    </source>
</evidence>
<comment type="caution">
    <text evidence="2">The sequence shown here is derived from an EMBL/GenBank/DDBJ whole genome shotgun (WGS) entry which is preliminary data.</text>
</comment>
<dbReference type="PANTHER" id="PTHR39426">
    <property type="entry name" value="HOMOLOGY TO DEATH-ON-CURING PROTEIN OF PHAGE P1"/>
    <property type="match status" value="1"/>
</dbReference>
<feature type="domain" description="Fido" evidence="1">
    <location>
        <begin position="7"/>
        <end position="125"/>
    </location>
</feature>
<dbReference type="GO" id="GO:0016301">
    <property type="term" value="F:kinase activity"/>
    <property type="evidence" value="ECO:0007669"/>
    <property type="project" value="InterPro"/>
</dbReference>
<evidence type="ECO:0000313" key="3">
    <source>
        <dbReference type="Proteomes" id="UP000316476"/>
    </source>
</evidence>
<dbReference type="NCBIfam" id="TIGR01550">
    <property type="entry name" value="DOC_P1"/>
    <property type="match status" value="1"/>
</dbReference>
<dbReference type="Proteomes" id="UP000316476">
    <property type="component" value="Unassembled WGS sequence"/>
</dbReference>
<proteinExistence type="predicted"/>
<dbReference type="InterPro" id="IPR053737">
    <property type="entry name" value="Type_II_TA_Toxin"/>
</dbReference>
<organism evidence="2 3">
    <name type="scientific">Crateriforma conspicua</name>
    <dbReference type="NCBI Taxonomy" id="2527996"/>
    <lineage>
        <taxon>Bacteria</taxon>
        <taxon>Pseudomonadati</taxon>
        <taxon>Planctomycetota</taxon>
        <taxon>Planctomycetia</taxon>
        <taxon>Planctomycetales</taxon>
        <taxon>Planctomycetaceae</taxon>
        <taxon>Crateriforma</taxon>
    </lineage>
</organism>
<dbReference type="Pfam" id="PF02661">
    <property type="entry name" value="Fic"/>
    <property type="match status" value="1"/>
</dbReference>
<dbReference type="OrthoDB" id="9802752at2"/>
<dbReference type="PROSITE" id="PS51459">
    <property type="entry name" value="FIDO"/>
    <property type="match status" value="1"/>
</dbReference>
<dbReference type="SUPFAM" id="SSF140931">
    <property type="entry name" value="Fic-like"/>
    <property type="match status" value="1"/>
</dbReference>
<dbReference type="Gene3D" id="1.20.120.1870">
    <property type="entry name" value="Fic/DOC protein, Fido domain"/>
    <property type="match status" value="1"/>
</dbReference>